<evidence type="ECO:0000256" key="2">
    <source>
        <dbReference type="ARBA" id="ARBA00022679"/>
    </source>
</evidence>
<feature type="domain" description="Protein kinase" evidence="7">
    <location>
        <begin position="188"/>
        <end position="489"/>
    </location>
</feature>
<dbReference type="InterPro" id="IPR008271">
    <property type="entry name" value="Ser/Thr_kinase_AS"/>
</dbReference>
<organism evidence="8 9">
    <name type="scientific">Ceratodon purpureus</name>
    <name type="common">Fire moss</name>
    <name type="synonym">Dicranum purpureum</name>
    <dbReference type="NCBI Taxonomy" id="3225"/>
    <lineage>
        <taxon>Eukaryota</taxon>
        <taxon>Viridiplantae</taxon>
        <taxon>Streptophyta</taxon>
        <taxon>Embryophyta</taxon>
        <taxon>Bryophyta</taxon>
        <taxon>Bryophytina</taxon>
        <taxon>Bryopsida</taxon>
        <taxon>Dicranidae</taxon>
        <taxon>Pseudoditrichales</taxon>
        <taxon>Ditrichaceae</taxon>
        <taxon>Ceratodon</taxon>
    </lineage>
</organism>
<keyword evidence="1" id="KW-0723">Serine/threonine-protein kinase</keyword>
<sequence length="863" mass="97138">MESMDLVEPIPQVSEALTVIEDVIEVSSKFLVNKHQCERLASRFGSIGEKLKELAKGFVHTTSADAGNHAVEYPAFDLLLTVLKKGKALLWKYVESGASIPSVLTRTENRKAFEEIHADLDIMNSLFHFEDFEHKVSESMKIVTLTEDADKDLKEMSDSLDELAHSESGQAAEAAAVLLKNVKNVKTVVSERSQGTGEDLPSYLTIDPAVVEISIPVREPERKSRHELNIDTYGWALVHYGSWLGCKCALKIFKSVDRVWNKSELLKEVCSLMELHHPHVVQLMGFAQDEEKCIILMELMDTDLRHFMNQRSPQGKRPFTRVQELDIITQIAKGMYYLHEQQYVHGELKCSNILVKQIGGYIDVKISDLRSSQKLGIWDPVLFRERSKRRRPRWTAPEVQKYGEVEPTHELLKKTDVYGFGMVCYEVVTGKLPFQDIFDDELKSRIEKGDLKQELPGELDPKLRGLIESCWERDPNKRPTFEAICHLLNDARSSQLAVTTKSSGKEYVQRLIRWIPKILGLIADREEKNATPASTWGPIDVEDGMEVDSDPGAANAVTLPEFVRIDPANLKKVRLIGEGAFAKVYEATWLGCKYAVKTFMSVSPIAVQREVKFLVELRHPSIVRLMGLAVHSDRQCSIVMEFMGCSLRNLIDSQKRKRKSGQLEPVDVVPFEFREAVFIITKIALGMRYLHSRDVIHRDLKADNVLVPEHSAGSNIDVKITDFGVSQLIDSSGSQKPSLGVGTTFWRAPEIFPRPSAGGSDAVGDHQSLSCDLKAADVYSFAMTCYEVVTGGVPLEDEIKELKPSELRVKVVEGLRPTLPFDLNSDLKLLIEECWSGKPEERLTFSSICQKLQKLQQGLQSSS</sequence>
<keyword evidence="3 6" id="KW-0547">Nucleotide-binding</keyword>
<dbReference type="SUPFAM" id="SSF56112">
    <property type="entry name" value="Protein kinase-like (PK-like)"/>
    <property type="match status" value="2"/>
</dbReference>
<name>A0A8T0G8Q3_CERPU</name>
<keyword evidence="4" id="KW-0418">Kinase</keyword>
<dbReference type="InterPro" id="IPR017441">
    <property type="entry name" value="Protein_kinase_ATP_BS"/>
</dbReference>
<evidence type="ECO:0000256" key="5">
    <source>
        <dbReference type="ARBA" id="ARBA00022840"/>
    </source>
</evidence>
<reference evidence="8" key="1">
    <citation type="submission" date="2020-06" db="EMBL/GenBank/DDBJ databases">
        <title>WGS assembly of Ceratodon purpureus strain R40.</title>
        <authorList>
            <person name="Carey S.B."/>
            <person name="Jenkins J."/>
            <person name="Shu S."/>
            <person name="Lovell J.T."/>
            <person name="Sreedasyam A."/>
            <person name="Maumus F."/>
            <person name="Tiley G.P."/>
            <person name="Fernandez-Pozo N."/>
            <person name="Barry K."/>
            <person name="Chen C."/>
            <person name="Wang M."/>
            <person name="Lipzen A."/>
            <person name="Daum C."/>
            <person name="Saski C.A."/>
            <person name="Payton A.C."/>
            <person name="Mcbreen J.C."/>
            <person name="Conrad R.E."/>
            <person name="Kollar L.M."/>
            <person name="Olsson S."/>
            <person name="Huttunen S."/>
            <person name="Landis J.B."/>
            <person name="Wickett N.J."/>
            <person name="Johnson M.G."/>
            <person name="Rensing S.A."/>
            <person name="Grimwood J."/>
            <person name="Schmutz J."/>
            <person name="Mcdaniel S.F."/>
        </authorList>
    </citation>
    <scope>NUCLEOTIDE SEQUENCE</scope>
    <source>
        <strain evidence="8">R40</strain>
    </source>
</reference>
<dbReference type="AlphaFoldDB" id="A0A8T0G8Q3"/>
<dbReference type="PANTHER" id="PTHR44329">
    <property type="entry name" value="SERINE/THREONINE-PROTEIN KINASE TNNI3K-RELATED"/>
    <property type="match status" value="1"/>
</dbReference>
<evidence type="ECO:0000256" key="6">
    <source>
        <dbReference type="PROSITE-ProRule" id="PRU10141"/>
    </source>
</evidence>
<feature type="domain" description="Protein kinase" evidence="7">
    <location>
        <begin position="570"/>
        <end position="855"/>
    </location>
</feature>
<dbReference type="InterPro" id="IPR001245">
    <property type="entry name" value="Ser-Thr/Tyr_kinase_cat_dom"/>
</dbReference>
<dbReference type="InterPro" id="IPR011009">
    <property type="entry name" value="Kinase-like_dom_sf"/>
</dbReference>
<dbReference type="Gene3D" id="3.30.200.20">
    <property type="entry name" value="Phosphorylase Kinase, domain 1"/>
    <property type="match status" value="2"/>
</dbReference>
<evidence type="ECO:0000256" key="4">
    <source>
        <dbReference type="ARBA" id="ARBA00022777"/>
    </source>
</evidence>
<feature type="binding site" evidence="6">
    <location>
        <position position="597"/>
    </location>
    <ligand>
        <name>ATP</name>
        <dbReference type="ChEBI" id="CHEBI:30616"/>
    </ligand>
</feature>
<gene>
    <name evidence="8" type="ORF">KC19_12G181100</name>
</gene>
<dbReference type="InterPro" id="IPR051681">
    <property type="entry name" value="Ser/Thr_Kinases-Pseudokinases"/>
</dbReference>
<dbReference type="InterPro" id="IPR000719">
    <property type="entry name" value="Prot_kinase_dom"/>
</dbReference>
<evidence type="ECO:0000313" key="8">
    <source>
        <dbReference type="EMBL" id="KAG0555603.1"/>
    </source>
</evidence>
<dbReference type="GO" id="GO:0004674">
    <property type="term" value="F:protein serine/threonine kinase activity"/>
    <property type="evidence" value="ECO:0007669"/>
    <property type="project" value="UniProtKB-KW"/>
</dbReference>
<evidence type="ECO:0000256" key="1">
    <source>
        <dbReference type="ARBA" id="ARBA00022527"/>
    </source>
</evidence>
<dbReference type="InterPro" id="IPR036537">
    <property type="entry name" value="Adaptor_Cbl_N_dom_sf"/>
</dbReference>
<dbReference type="PROSITE" id="PS00108">
    <property type="entry name" value="PROTEIN_KINASE_ST"/>
    <property type="match status" value="1"/>
</dbReference>
<evidence type="ECO:0000256" key="3">
    <source>
        <dbReference type="ARBA" id="ARBA00022741"/>
    </source>
</evidence>
<comment type="caution">
    <text evidence="8">The sequence shown here is derived from an EMBL/GenBank/DDBJ whole genome shotgun (WGS) entry which is preliminary data.</text>
</comment>
<dbReference type="EMBL" id="CM026433">
    <property type="protein sequence ID" value="KAG0555603.1"/>
    <property type="molecule type" value="Genomic_DNA"/>
</dbReference>
<protein>
    <recommendedName>
        <fullName evidence="7">Protein kinase domain-containing protein</fullName>
    </recommendedName>
</protein>
<dbReference type="Gene3D" id="1.10.510.10">
    <property type="entry name" value="Transferase(Phosphotransferase) domain 1"/>
    <property type="match status" value="2"/>
</dbReference>
<dbReference type="PANTHER" id="PTHR44329:SF260">
    <property type="entry name" value="PROTEIN KINASE DOMAIN-CONTAINING PROTEIN"/>
    <property type="match status" value="1"/>
</dbReference>
<proteinExistence type="predicted"/>
<dbReference type="PROSITE" id="PS50011">
    <property type="entry name" value="PROTEIN_KINASE_DOM"/>
    <property type="match status" value="2"/>
</dbReference>
<dbReference type="SMART" id="SM00220">
    <property type="entry name" value="S_TKc"/>
    <property type="match status" value="2"/>
</dbReference>
<dbReference type="Proteomes" id="UP000822688">
    <property type="component" value="Chromosome 12"/>
</dbReference>
<evidence type="ECO:0000259" key="7">
    <source>
        <dbReference type="PROSITE" id="PS50011"/>
    </source>
</evidence>
<keyword evidence="9" id="KW-1185">Reference proteome</keyword>
<dbReference type="PROSITE" id="PS00107">
    <property type="entry name" value="PROTEIN_KINASE_ATP"/>
    <property type="match status" value="1"/>
</dbReference>
<dbReference type="GO" id="GO:0005524">
    <property type="term" value="F:ATP binding"/>
    <property type="evidence" value="ECO:0007669"/>
    <property type="project" value="UniProtKB-UniRule"/>
</dbReference>
<evidence type="ECO:0000313" key="9">
    <source>
        <dbReference type="Proteomes" id="UP000822688"/>
    </source>
</evidence>
<keyword evidence="5 6" id="KW-0067">ATP-binding</keyword>
<dbReference type="Pfam" id="PF07714">
    <property type="entry name" value="PK_Tyr_Ser-Thr"/>
    <property type="match status" value="2"/>
</dbReference>
<dbReference type="Gene3D" id="1.20.930.20">
    <property type="entry name" value="Adaptor protein Cbl, N-terminal domain"/>
    <property type="match status" value="1"/>
</dbReference>
<accession>A0A8T0G8Q3</accession>
<dbReference type="GO" id="GO:0007166">
    <property type="term" value="P:cell surface receptor signaling pathway"/>
    <property type="evidence" value="ECO:0007669"/>
    <property type="project" value="InterPro"/>
</dbReference>
<keyword evidence="2" id="KW-0808">Transferase</keyword>